<keyword evidence="1" id="KW-0732">Signal</keyword>
<dbReference type="Gene3D" id="3.40.190.10">
    <property type="entry name" value="Periplasmic binding protein-like II"/>
    <property type="match status" value="1"/>
</dbReference>
<accession>A0ABS5L130</accession>
<dbReference type="PANTHER" id="PTHR30290">
    <property type="entry name" value="PERIPLASMIC BINDING COMPONENT OF ABC TRANSPORTER"/>
    <property type="match status" value="1"/>
</dbReference>
<dbReference type="InterPro" id="IPR039424">
    <property type="entry name" value="SBP_5"/>
</dbReference>
<name>A0ABS5L130_9ACTN</name>
<evidence type="ECO:0000259" key="2">
    <source>
        <dbReference type="Pfam" id="PF00496"/>
    </source>
</evidence>
<sequence length="586" mass="63322">MSRSRRRSRSALAIAVLGTLAVTAACSSSAAEKSGSGDPAAAGTVAKQAVALGTGADSQGPDPAVPGAKSGGTVTVLEQSDFSHLDPARVWSSANQTADLLLTRQLTSYQQVGDTTKLVGDLATDTGTSSDGKTWTYHLKDGLKYEDGSTITAQDVKYGIERTFQKELSGGPQYLQMWLTGKTDYSSTYSGPWGGQDLPQIETPDAKTIVFHLASVHADFPFALAMQAYSPLPKDKDTKSALDQHPFSSGPYKVDSHDVDKGMVLSRNPYWDPKTDPVRHAYPDGWTFEFGAQAVDINQRLIAANGADKDAMTFKVTIGSDLAAQVNSSPDLKARLVNEVTPFSEFYNINTRRVTDPKVRQALLEAFPRAQTRQLLGGPVYGDFTDTILSPVTDGYQNYDLYNVPDTGDPEKAKALLATTSNPHPTIVYAYQDDTAWQQGAVAIQQALQKAGFNVVTKAISAKNYLDQTQKVDNQYDLYWGGWGPDWPSASSVIPPLFDGRQITDGGGDNSLLNDPAVNSEIDRIEAMTDLKAQDTAWAALDKKIMQEVPIIPWVDPRQVSLYGPGLGGVHTGFIGTCYPLDVYVK</sequence>
<dbReference type="CDD" id="cd08506">
    <property type="entry name" value="PBP2_clavulanate_OppA2"/>
    <property type="match status" value="1"/>
</dbReference>
<dbReference type="PROSITE" id="PS51257">
    <property type="entry name" value="PROKAR_LIPOPROTEIN"/>
    <property type="match status" value="1"/>
</dbReference>
<reference evidence="3 4" key="1">
    <citation type="submission" date="2020-02" db="EMBL/GenBank/DDBJ databases">
        <title>Acidophilic actinobacteria isolated from forest soil.</title>
        <authorList>
            <person name="Golinska P."/>
        </authorList>
    </citation>
    <scope>NUCLEOTIDE SEQUENCE [LARGE SCALE GENOMIC DNA]</scope>
    <source>
        <strain evidence="3 4">NL8</strain>
    </source>
</reference>
<dbReference type="Proteomes" id="UP000730482">
    <property type="component" value="Unassembled WGS sequence"/>
</dbReference>
<protein>
    <submittedName>
        <fullName evidence="3">ABC transporter substrate-binding protein</fullName>
    </submittedName>
</protein>
<feature type="domain" description="Solute-binding protein family 5" evidence="2">
    <location>
        <begin position="117"/>
        <end position="502"/>
    </location>
</feature>
<evidence type="ECO:0000256" key="1">
    <source>
        <dbReference type="SAM" id="SignalP"/>
    </source>
</evidence>
<feature type="chain" id="PRO_5047408749" evidence="1">
    <location>
        <begin position="31"/>
        <end position="586"/>
    </location>
</feature>
<gene>
    <name evidence="3" type="ORF">KGQ19_34750</name>
</gene>
<dbReference type="InterPro" id="IPR000914">
    <property type="entry name" value="SBP_5_dom"/>
</dbReference>
<keyword evidence="4" id="KW-1185">Reference proteome</keyword>
<comment type="caution">
    <text evidence="3">The sequence shown here is derived from an EMBL/GenBank/DDBJ whole genome shotgun (WGS) entry which is preliminary data.</text>
</comment>
<evidence type="ECO:0000313" key="4">
    <source>
        <dbReference type="Proteomes" id="UP000730482"/>
    </source>
</evidence>
<evidence type="ECO:0000313" key="3">
    <source>
        <dbReference type="EMBL" id="MBS2552036.1"/>
    </source>
</evidence>
<dbReference type="InterPro" id="IPR030678">
    <property type="entry name" value="Peptide/Ni-bd"/>
</dbReference>
<dbReference type="PIRSF" id="PIRSF002741">
    <property type="entry name" value="MppA"/>
    <property type="match status" value="1"/>
</dbReference>
<proteinExistence type="predicted"/>
<dbReference type="SUPFAM" id="SSF53850">
    <property type="entry name" value="Periplasmic binding protein-like II"/>
    <property type="match status" value="1"/>
</dbReference>
<dbReference type="EMBL" id="JAAFYZ010000167">
    <property type="protein sequence ID" value="MBS2552036.1"/>
    <property type="molecule type" value="Genomic_DNA"/>
</dbReference>
<dbReference type="Pfam" id="PF00496">
    <property type="entry name" value="SBP_bac_5"/>
    <property type="match status" value="1"/>
</dbReference>
<dbReference type="Gene3D" id="3.10.105.10">
    <property type="entry name" value="Dipeptide-binding Protein, Domain 3"/>
    <property type="match status" value="1"/>
</dbReference>
<organism evidence="3 4">
    <name type="scientific">Catenulispora pinistramenti</name>
    <dbReference type="NCBI Taxonomy" id="2705254"/>
    <lineage>
        <taxon>Bacteria</taxon>
        <taxon>Bacillati</taxon>
        <taxon>Actinomycetota</taxon>
        <taxon>Actinomycetes</taxon>
        <taxon>Catenulisporales</taxon>
        <taxon>Catenulisporaceae</taxon>
        <taxon>Catenulispora</taxon>
    </lineage>
</organism>
<feature type="signal peptide" evidence="1">
    <location>
        <begin position="1"/>
        <end position="30"/>
    </location>
</feature>
<dbReference type="PANTHER" id="PTHR30290:SF83">
    <property type="entry name" value="ABC TRANSPORTER SUBSTRATE-BINDING PROTEIN"/>
    <property type="match status" value="1"/>
</dbReference>